<feature type="non-terminal residue" evidence="1">
    <location>
        <position position="113"/>
    </location>
</feature>
<reference evidence="1" key="1">
    <citation type="journal article" date="2015" name="Nature">
        <title>Complex archaea that bridge the gap between prokaryotes and eukaryotes.</title>
        <authorList>
            <person name="Spang A."/>
            <person name="Saw J.H."/>
            <person name="Jorgensen S.L."/>
            <person name="Zaremba-Niedzwiedzka K."/>
            <person name="Martijn J."/>
            <person name="Lind A.E."/>
            <person name="van Eijk R."/>
            <person name="Schleper C."/>
            <person name="Guy L."/>
            <person name="Ettema T.J."/>
        </authorList>
    </citation>
    <scope>NUCLEOTIDE SEQUENCE</scope>
</reference>
<proteinExistence type="predicted"/>
<dbReference type="AlphaFoldDB" id="A0A0F9Q805"/>
<comment type="caution">
    <text evidence="1">The sequence shown here is derived from an EMBL/GenBank/DDBJ whole genome shotgun (WGS) entry which is preliminary data.</text>
</comment>
<dbReference type="EMBL" id="LAZR01005255">
    <property type="protein sequence ID" value="KKN01498.1"/>
    <property type="molecule type" value="Genomic_DNA"/>
</dbReference>
<sequence>MLHRLDWRHKKIYCNASKHKKKKLAKWYNENIYYCKHCAKQLWKALRKKPELSRKRFKKNRKTVYVRIKELRENPTKSEILFKIKLKRALKVKWQFQRAFIKGGYYAIVDFHI</sequence>
<gene>
    <name evidence="1" type="ORF">LCGC14_1127270</name>
</gene>
<accession>A0A0F9Q805</accession>
<protein>
    <submittedName>
        <fullName evidence="1">Uncharacterized protein</fullName>
    </submittedName>
</protein>
<name>A0A0F9Q805_9ZZZZ</name>
<evidence type="ECO:0000313" key="1">
    <source>
        <dbReference type="EMBL" id="KKN01498.1"/>
    </source>
</evidence>
<organism evidence="1">
    <name type="scientific">marine sediment metagenome</name>
    <dbReference type="NCBI Taxonomy" id="412755"/>
    <lineage>
        <taxon>unclassified sequences</taxon>
        <taxon>metagenomes</taxon>
        <taxon>ecological metagenomes</taxon>
    </lineage>
</organism>